<dbReference type="Pfam" id="PF05521">
    <property type="entry name" value="Phage_HCP"/>
    <property type="match status" value="1"/>
</dbReference>
<dbReference type="AlphaFoldDB" id="A0A6M1PLS2"/>
<sequence length="110" mass="12737">MEAGKLRNKLEVWKNELVIGELKAKQKKPVKVKEIWAQIIPQTGSIGRREGIETILTNCTNKLIVRYNSGKDITSDMWFKYRGNRFDILYILNPYFANESLEIFLSESVG</sequence>
<protein>
    <submittedName>
        <fullName evidence="1">Head-tail adaptor protein</fullName>
    </submittedName>
</protein>
<accession>A0A6M1PLS2</accession>
<keyword evidence="2" id="KW-1185">Reference proteome</keyword>
<dbReference type="RefSeq" id="WP_165093990.1">
    <property type="nucleotide sequence ID" value="NZ_JAAKGU010000001.1"/>
</dbReference>
<dbReference type="EMBL" id="JAAKGU010000001">
    <property type="protein sequence ID" value="NGM81291.1"/>
    <property type="molecule type" value="Genomic_DNA"/>
</dbReference>
<dbReference type="Gene3D" id="2.40.10.270">
    <property type="entry name" value="Bacteriophage SPP1 head-tail adaptor protein"/>
    <property type="match status" value="1"/>
</dbReference>
<evidence type="ECO:0000313" key="2">
    <source>
        <dbReference type="Proteomes" id="UP000480151"/>
    </source>
</evidence>
<comment type="caution">
    <text evidence="1">The sequence shown here is derived from an EMBL/GenBank/DDBJ whole genome shotgun (WGS) entry which is preliminary data.</text>
</comment>
<dbReference type="InterPro" id="IPR008767">
    <property type="entry name" value="Phage_SPP1_head-tail_adaptor"/>
</dbReference>
<proteinExistence type="predicted"/>
<reference evidence="1 2" key="1">
    <citation type="submission" date="2020-02" db="EMBL/GenBank/DDBJ databases">
        <authorList>
            <person name="Gao J."/>
            <person name="Sun J."/>
        </authorList>
    </citation>
    <scope>NUCLEOTIDE SEQUENCE [LARGE SCALE GENOMIC DNA]</scope>
    <source>
        <strain evidence="1 2">7124</strain>
    </source>
</reference>
<evidence type="ECO:0000313" key="1">
    <source>
        <dbReference type="EMBL" id="NGM81291.1"/>
    </source>
</evidence>
<organism evidence="1 2">
    <name type="scientific">Paenibacillus apii</name>
    <dbReference type="NCBI Taxonomy" id="1850370"/>
    <lineage>
        <taxon>Bacteria</taxon>
        <taxon>Bacillati</taxon>
        <taxon>Bacillota</taxon>
        <taxon>Bacilli</taxon>
        <taxon>Bacillales</taxon>
        <taxon>Paenibacillaceae</taxon>
        <taxon>Paenibacillus</taxon>
    </lineage>
</organism>
<name>A0A6M1PLS2_9BACL</name>
<dbReference type="Proteomes" id="UP000480151">
    <property type="component" value="Unassembled WGS sequence"/>
</dbReference>
<dbReference type="InterPro" id="IPR038666">
    <property type="entry name" value="SSP1_head-tail_sf"/>
</dbReference>
<gene>
    <name evidence="1" type="ORF">G5B47_02565</name>
</gene>